<evidence type="ECO:0000313" key="2">
    <source>
        <dbReference type="Proteomes" id="UP000828048"/>
    </source>
</evidence>
<dbReference type="EMBL" id="CM037151">
    <property type="protein sequence ID" value="KAH7844440.1"/>
    <property type="molecule type" value="Genomic_DNA"/>
</dbReference>
<proteinExistence type="predicted"/>
<name>A0ACB7XV72_9ERIC</name>
<gene>
    <name evidence="1" type="ORF">Vadar_027988</name>
</gene>
<evidence type="ECO:0000313" key="1">
    <source>
        <dbReference type="EMBL" id="KAH7844440.1"/>
    </source>
</evidence>
<sequence>MALSEQEDEELERQLLLINKPAVTTIHTEYGDIIDCVDFYKQPAFDHPLLKNHTFHYQMKPISVHRGTRDQVSSKSTEPVSLGLKGGGCPVGTVPIRRITKGDLIRDRLASKITSLEDNSPDTHYAVVRTRANSNKKFIGAGARISVEAPNDIEYRQYSAAKMKIQNGPDSIEVGWRPFPISPCLPPSHRSNTGLILLVVPVLLNGEFVSDVLMSPSRSIPGWIVRCLTALGVRDRWLVGVVWLEVDPSLYGDSLTRLFIRLDAGQSHCFNTRCPGFIIVRSDIPLDVAFDHVSYRGGPFFYLHAYIIRDQANGNWWLEVGLDNTQIGFWPSRLFTGLGDLANHLEWGGEAFGPPGTYTPPMGRNFFPSGAAVLDASIRQILALNEYGQTVDIDNLEEYSDNNNLYKVYDRGNFGEVPGGKESTQKGRLNLGHHNYQLCWGNSASTPVFKL</sequence>
<keyword evidence="2" id="KW-1185">Reference proteome</keyword>
<dbReference type="Proteomes" id="UP000828048">
    <property type="component" value="Chromosome 1"/>
</dbReference>
<comment type="caution">
    <text evidence="1">The sequence shown here is derived from an EMBL/GenBank/DDBJ whole genome shotgun (WGS) entry which is preliminary data.</text>
</comment>
<accession>A0ACB7XV72</accession>
<organism evidence="1 2">
    <name type="scientific">Vaccinium darrowii</name>
    <dbReference type="NCBI Taxonomy" id="229202"/>
    <lineage>
        <taxon>Eukaryota</taxon>
        <taxon>Viridiplantae</taxon>
        <taxon>Streptophyta</taxon>
        <taxon>Embryophyta</taxon>
        <taxon>Tracheophyta</taxon>
        <taxon>Spermatophyta</taxon>
        <taxon>Magnoliopsida</taxon>
        <taxon>eudicotyledons</taxon>
        <taxon>Gunneridae</taxon>
        <taxon>Pentapetalae</taxon>
        <taxon>asterids</taxon>
        <taxon>Ericales</taxon>
        <taxon>Ericaceae</taxon>
        <taxon>Vaccinioideae</taxon>
        <taxon>Vaccinieae</taxon>
        <taxon>Vaccinium</taxon>
    </lineage>
</organism>
<protein>
    <submittedName>
        <fullName evidence="1">Uncharacterized protein</fullName>
    </submittedName>
</protein>
<reference evidence="1 2" key="1">
    <citation type="journal article" date="2021" name="Hortic Res">
        <title>High-quality reference genome and annotation aids understanding of berry development for evergreen blueberry (Vaccinium darrowii).</title>
        <authorList>
            <person name="Yu J."/>
            <person name="Hulse-Kemp A.M."/>
            <person name="Babiker E."/>
            <person name="Staton M."/>
        </authorList>
    </citation>
    <scope>NUCLEOTIDE SEQUENCE [LARGE SCALE GENOMIC DNA]</scope>
    <source>
        <strain evidence="2">cv. NJ 8807/NJ 8810</strain>
        <tissue evidence="1">Young leaf</tissue>
    </source>
</reference>